<evidence type="ECO:0000313" key="3">
    <source>
        <dbReference type="Proteomes" id="UP001175226"/>
    </source>
</evidence>
<protein>
    <recommendedName>
        <fullName evidence="4">Transmembrane protein</fullName>
    </recommendedName>
</protein>
<comment type="caution">
    <text evidence="2">The sequence shown here is derived from an EMBL/GenBank/DDBJ whole genome shotgun (WGS) entry which is preliminary data.</text>
</comment>
<dbReference type="Proteomes" id="UP001175226">
    <property type="component" value="Unassembled WGS sequence"/>
</dbReference>
<accession>A0AA39K1J5</accession>
<keyword evidence="1" id="KW-0812">Transmembrane</keyword>
<feature type="transmembrane region" description="Helical" evidence="1">
    <location>
        <begin position="130"/>
        <end position="149"/>
    </location>
</feature>
<dbReference type="EMBL" id="JAUEPT010000004">
    <property type="protein sequence ID" value="KAK0452622.1"/>
    <property type="molecule type" value="Genomic_DNA"/>
</dbReference>
<organism evidence="2 3">
    <name type="scientific">Armillaria borealis</name>
    <dbReference type="NCBI Taxonomy" id="47425"/>
    <lineage>
        <taxon>Eukaryota</taxon>
        <taxon>Fungi</taxon>
        <taxon>Dikarya</taxon>
        <taxon>Basidiomycota</taxon>
        <taxon>Agaricomycotina</taxon>
        <taxon>Agaricomycetes</taxon>
        <taxon>Agaricomycetidae</taxon>
        <taxon>Agaricales</taxon>
        <taxon>Marasmiineae</taxon>
        <taxon>Physalacriaceae</taxon>
        <taxon>Armillaria</taxon>
    </lineage>
</organism>
<evidence type="ECO:0000256" key="1">
    <source>
        <dbReference type="SAM" id="Phobius"/>
    </source>
</evidence>
<keyword evidence="1" id="KW-1133">Transmembrane helix</keyword>
<keyword evidence="3" id="KW-1185">Reference proteome</keyword>
<proteinExistence type="predicted"/>
<dbReference type="AlphaFoldDB" id="A0AA39K1J5"/>
<sequence length="160" mass="18278">MYKTRRSRFEGSITFQRSLANCNYRVCPLAAAFLPLGCKPEANGSWYSPSIFRMASPTRQISSLPTSHLMFSGKSIVDSCGENDVRHPTHRRQFGSDKVIECGRPALWVARFLIKTTSPTTMTPPWHLQIFVLAFTIQVFIIQYLFFILPPRRYCNLGDP</sequence>
<reference evidence="2" key="1">
    <citation type="submission" date="2023-06" db="EMBL/GenBank/DDBJ databases">
        <authorList>
            <consortium name="Lawrence Berkeley National Laboratory"/>
            <person name="Ahrendt S."/>
            <person name="Sahu N."/>
            <person name="Indic B."/>
            <person name="Wong-Bajracharya J."/>
            <person name="Merenyi Z."/>
            <person name="Ke H.-M."/>
            <person name="Monk M."/>
            <person name="Kocsube S."/>
            <person name="Drula E."/>
            <person name="Lipzen A."/>
            <person name="Balint B."/>
            <person name="Henrissat B."/>
            <person name="Andreopoulos B."/>
            <person name="Martin F.M."/>
            <person name="Harder C.B."/>
            <person name="Rigling D."/>
            <person name="Ford K.L."/>
            <person name="Foster G.D."/>
            <person name="Pangilinan J."/>
            <person name="Papanicolaou A."/>
            <person name="Barry K."/>
            <person name="LaButti K."/>
            <person name="Viragh M."/>
            <person name="Koriabine M."/>
            <person name="Yan M."/>
            <person name="Riley R."/>
            <person name="Champramary S."/>
            <person name="Plett K.L."/>
            <person name="Tsai I.J."/>
            <person name="Slot J."/>
            <person name="Sipos G."/>
            <person name="Plett J."/>
            <person name="Nagy L.G."/>
            <person name="Grigoriev I.V."/>
        </authorList>
    </citation>
    <scope>NUCLEOTIDE SEQUENCE</scope>
    <source>
        <strain evidence="2">FPL87.14</strain>
    </source>
</reference>
<gene>
    <name evidence="2" type="ORF">EV421DRAFT_916339</name>
</gene>
<evidence type="ECO:0000313" key="2">
    <source>
        <dbReference type="EMBL" id="KAK0452622.1"/>
    </source>
</evidence>
<evidence type="ECO:0008006" key="4">
    <source>
        <dbReference type="Google" id="ProtNLM"/>
    </source>
</evidence>
<keyword evidence="1" id="KW-0472">Membrane</keyword>
<name>A0AA39K1J5_9AGAR</name>